<name>A0A163CEG2_9BURK</name>
<protein>
    <recommendedName>
        <fullName evidence="5">Jacalin-type lectin domain-containing protein</fullName>
    </recommendedName>
</protein>
<evidence type="ECO:0000313" key="1">
    <source>
        <dbReference type="EMBL" id="AOW13354.1"/>
    </source>
</evidence>
<reference evidence="2 3" key="1">
    <citation type="submission" date="2016-02" db="EMBL/GenBank/DDBJ databases">
        <title>Draft genome sequence of Hydrogenophaga sp. LPB0072.</title>
        <authorList>
            <person name="Shin S.-K."/>
            <person name="Yi H."/>
        </authorList>
    </citation>
    <scope>NUCLEOTIDE SEQUENCE [LARGE SCALE GENOMIC DNA]</scope>
    <source>
        <strain evidence="2 3">LPB0072</strain>
    </source>
</reference>
<keyword evidence="3" id="KW-1185">Reference proteome</keyword>
<dbReference type="Proteomes" id="UP000185657">
    <property type="component" value="Unassembled WGS sequence"/>
</dbReference>
<dbReference type="EMBL" id="LVWD01000013">
    <property type="protein sequence ID" value="OAD41638.1"/>
    <property type="molecule type" value="Genomic_DNA"/>
</dbReference>
<accession>A0A163CEG2</accession>
<reference evidence="1 4" key="2">
    <citation type="submission" date="2016-10" db="EMBL/GenBank/DDBJ databases">
        <title>Hydorgenophaga sp. LPB0072 isolated from gastropod.</title>
        <authorList>
            <person name="Kim E."/>
            <person name="Yi H."/>
        </authorList>
    </citation>
    <scope>NUCLEOTIDE SEQUENCE [LARGE SCALE GENOMIC DNA]</scope>
    <source>
        <strain evidence="1 4">LPB0072</strain>
    </source>
</reference>
<organism evidence="1 4">
    <name type="scientific">Hydrogenophaga crassostreae</name>
    <dbReference type="NCBI Taxonomy" id="1763535"/>
    <lineage>
        <taxon>Bacteria</taxon>
        <taxon>Pseudomonadati</taxon>
        <taxon>Pseudomonadota</taxon>
        <taxon>Betaproteobacteria</taxon>
        <taxon>Burkholderiales</taxon>
        <taxon>Comamonadaceae</taxon>
        <taxon>Hydrogenophaga</taxon>
    </lineage>
</organism>
<sequence length="119" mass="12911">MNDNKISTIKYRGREGWNAKSQLDLADNRVLQISTYKASNGSLRTSASVHTKVDGGLRHVFGYGTPGGDFSGNVAITKPARVTEKVVAEQHALVLDVVPELLVSIENHYAKHPPLDLSA</sequence>
<evidence type="ECO:0000313" key="4">
    <source>
        <dbReference type="Proteomes" id="UP000185680"/>
    </source>
</evidence>
<proteinExistence type="predicted"/>
<dbReference type="OrthoDB" id="8796499at2"/>
<evidence type="ECO:0000313" key="2">
    <source>
        <dbReference type="EMBL" id="OAD41638.1"/>
    </source>
</evidence>
<dbReference type="RefSeq" id="WP_066089631.1">
    <property type="nucleotide sequence ID" value="NZ_CP017476.1"/>
</dbReference>
<dbReference type="KEGG" id="hyl:LPB072_11315"/>
<dbReference type="Proteomes" id="UP000185680">
    <property type="component" value="Chromosome"/>
</dbReference>
<evidence type="ECO:0008006" key="5">
    <source>
        <dbReference type="Google" id="ProtNLM"/>
    </source>
</evidence>
<dbReference type="STRING" id="1763535.LPB072_11315"/>
<dbReference type="EMBL" id="CP017476">
    <property type="protein sequence ID" value="AOW13354.1"/>
    <property type="molecule type" value="Genomic_DNA"/>
</dbReference>
<gene>
    <name evidence="1" type="ORF">LPB072_11315</name>
    <name evidence="2" type="ORF">LPB72_09935</name>
</gene>
<evidence type="ECO:0000313" key="3">
    <source>
        <dbReference type="Proteomes" id="UP000185657"/>
    </source>
</evidence>
<dbReference type="AlphaFoldDB" id="A0A163CEG2"/>